<proteinExistence type="predicted"/>
<feature type="non-terminal residue" evidence="1">
    <location>
        <position position="141"/>
    </location>
</feature>
<protein>
    <submittedName>
        <fullName evidence="1">2501_t:CDS:1</fullName>
    </submittedName>
</protein>
<sequence length="141" mass="16579">CLKNIKKKGYCFFKYQKDLVSGVIVDRKKKIYVKIEELLGHQLQKKQTKMEKYYEGTEWEIEDVTKQKAIQAKSWPLLNKNNLLAVALICICAKENELEIRFEDKVMITSQLEEIMTDMEVQCCLTNTHLLTMDRALVIKM</sequence>
<comment type="caution">
    <text evidence="1">The sequence shown here is derived from an EMBL/GenBank/DDBJ whole genome shotgun (WGS) entry which is preliminary data.</text>
</comment>
<dbReference type="EMBL" id="CAJVQB010074170">
    <property type="protein sequence ID" value="CAG8843962.1"/>
    <property type="molecule type" value="Genomic_DNA"/>
</dbReference>
<gene>
    <name evidence="1" type="ORF">GMARGA_LOCUS36823</name>
</gene>
<dbReference type="Proteomes" id="UP000789901">
    <property type="component" value="Unassembled WGS sequence"/>
</dbReference>
<keyword evidence="2" id="KW-1185">Reference proteome</keyword>
<organism evidence="1 2">
    <name type="scientific">Gigaspora margarita</name>
    <dbReference type="NCBI Taxonomy" id="4874"/>
    <lineage>
        <taxon>Eukaryota</taxon>
        <taxon>Fungi</taxon>
        <taxon>Fungi incertae sedis</taxon>
        <taxon>Mucoromycota</taxon>
        <taxon>Glomeromycotina</taxon>
        <taxon>Glomeromycetes</taxon>
        <taxon>Diversisporales</taxon>
        <taxon>Gigasporaceae</taxon>
        <taxon>Gigaspora</taxon>
    </lineage>
</organism>
<accession>A0ABN7WYW7</accession>
<feature type="non-terminal residue" evidence="1">
    <location>
        <position position="1"/>
    </location>
</feature>
<name>A0ABN7WYW7_GIGMA</name>
<reference evidence="1 2" key="1">
    <citation type="submission" date="2021-06" db="EMBL/GenBank/DDBJ databases">
        <authorList>
            <person name="Kallberg Y."/>
            <person name="Tangrot J."/>
            <person name="Rosling A."/>
        </authorList>
    </citation>
    <scope>NUCLEOTIDE SEQUENCE [LARGE SCALE GENOMIC DNA]</scope>
    <source>
        <strain evidence="1 2">120-4 pot B 10/14</strain>
    </source>
</reference>
<evidence type="ECO:0000313" key="2">
    <source>
        <dbReference type="Proteomes" id="UP000789901"/>
    </source>
</evidence>
<evidence type="ECO:0000313" key="1">
    <source>
        <dbReference type="EMBL" id="CAG8843962.1"/>
    </source>
</evidence>